<proteinExistence type="predicted"/>
<protein>
    <recommendedName>
        <fullName evidence="1">dATP/dGTP diphosphohydrolase MazZ domain-containing protein</fullName>
    </recommendedName>
</protein>
<dbReference type="EMBL" id="OBEL01000002">
    <property type="protein sequence ID" value="SNZ19401.1"/>
    <property type="molecule type" value="Genomic_DNA"/>
</dbReference>
<organism evidence="2 3">
    <name type="scientific">Cohaesibacter gelatinilyticus</name>
    <dbReference type="NCBI Taxonomy" id="372072"/>
    <lineage>
        <taxon>Bacteria</taxon>
        <taxon>Pseudomonadati</taxon>
        <taxon>Pseudomonadota</taxon>
        <taxon>Alphaproteobacteria</taxon>
        <taxon>Hyphomicrobiales</taxon>
        <taxon>Cohaesibacteraceae</taxon>
    </lineage>
</organism>
<evidence type="ECO:0000313" key="2">
    <source>
        <dbReference type="EMBL" id="SNZ19401.1"/>
    </source>
</evidence>
<dbReference type="OrthoDB" id="8479450at2"/>
<dbReference type="RefSeq" id="WP_097153753.1">
    <property type="nucleotide sequence ID" value="NZ_OBEL01000002.1"/>
</dbReference>
<dbReference type="Pfam" id="PF04447">
    <property type="entry name" value="dATP-dGTP_PPHyd"/>
    <property type="match status" value="1"/>
</dbReference>
<accession>A0A285PHQ7</accession>
<dbReference type="Proteomes" id="UP000219439">
    <property type="component" value="Unassembled WGS sequence"/>
</dbReference>
<dbReference type="InterPro" id="IPR007538">
    <property type="entry name" value="dATP/dGTP_dipphydrolase_MazZ"/>
</dbReference>
<reference evidence="2 3" key="1">
    <citation type="submission" date="2017-09" db="EMBL/GenBank/DDBJ databases">
        <authorList>
            <person name="Ehlers B."/>
            <person name="Leendertz F.H."/>
        </authorList>
    </citation>
    <scope>NUCLEOTIDE SEQUENCE [LARGE SCALE GENOMIC DNA]</scope>
    <source>
        <strain evidence="2 3">DSM 18289</strain>
    </source>
</reference>
<dbReference type="AlphaFoldDB" id="A0A285PHQ7"/>
<feature type="domain" description="dATP/dGTP diphosphohydrolase MazZ" evidence="1">
    <location>
        <begin position="63"/>
        <end position="143"/>
    </location>
</feature>
<keyword evidence="3" id="KW-1185">Reference proteome</keyword>
<gene>
    <name evidence="2" type="ORF">SAMN06265368_2486</name>
</gene>
<evidence type="ECO:0000259" key="1">
    <source>
        <dbReference type="Pfam" id="PF04447"/>
    </source>
</evidence>
<name>A0A285PHQ7_9HYPH</name>
<evidence type="ECO:0000313" key="3">
    <source>
        <dbReference type="Proteomes" id="UP000219439"/>
    </source>
</evidence>
<sequence length="158" mass="17899">MSELNNRLEALRILMDEEDEMGPSGRWAEAEAMALLLAAWRAGRVSFKDEGGSSDLSFAKIWQEHEDWSYDVFGGPDVKGPIGPIKHLGKEQKELLENPDDPSEYADCMFLIMDAARRQGLGLQGLLKAMADKQRILWARDYRADPNNPDEPVEHRRS</sequence>